<dbReference type="GO" id="GO:0016787">
    <property type="term" value="F:hydrolase activity"/>
    <property type="evidence" value="ECO:0007669"/>
    <property type="project" value="UniProtKB-KW"/>
</dbReference>
<accession>A0A9X3SH17</accession>
<dbReference type="RefSeq" id="WP_270027341.1">
    <property type="nucleotide sequence ID" value="NZ_JAPDDP010000044.1"/>
</dbReference>
<keyword evidence="2" id="KW-0378">Hydrolase</keyword>
<dbReference type="InterPro" id="IPR000073">
    <property type="entry name" value="AB_hydrolase_1"/>
</dbReference>
<feature type="domain" description="AB hydrolase-1" evidence="1">
    <location>
        <begin position="29"/>
        <end position="274"/>
    </location>
</feature>
<name>A0A9X3SH17_9ACTN</name>
<dbReference type="Pfam" id="PF00561">
    <property type="entry name" value="Abhydrolase_1"/>
    <property type="match status" value="1"/>
</dbReference>
<dbReference type="InterPro" id="IPR050471">
    <property type="entry name" value="AB_hydrolase"/>
</dbReference>
<evidence type="ECO:0000259" key="1">
    <source>
        <dbReference type="Pfam" id="PF00561"/>
    </source>
</evidence>
<dbReference type="PANTHER" id="PTHR43433:SF10">
    <property type="entry name" value="AB HYDROLASE-1 DOMAIN-CONTAINING PROTEIN"/>
    <property type="match status" value="1"/>
</dbReference>
<keyword evidence="3" id="KW-1185">Reference proteome</keyword>
<dbReference type="AlphaFoldDB" id="A0A9X3SH17"/>
<proteinExistence type="predicted"/>
<dbReference type="InterPro" id="IPR029058">
    <property type="entry name" value="AB_hydrolase_fold"/>
</dbReference>
<comment type="caution">
    <text evidence="2">The sequence shown here is derived from an EMBL/GenBank/DDBJ whole genome shotgun (WGS) entry which is preliminary data.</text>
</comment>
<protein>
    <submittedName>
        <fullName evidence="2">Alpha/beta hydrolase</fullName>
    </submittedName>
</protein>
<dbReference type="PANTHER" id="PTHR43433">
    <property type="entry name" value="HYDROLASE, ALPHA/BETA FOLD FAMILY PROTEIN"/>
    <property type="match status" value="1"/>
</dbReference>
<evidence type="ECO:0000313" key="2">
    <source>
        <dbReference type="EMBL" id="MDA0182957.1"/>
    </source>
</evidence>
<dbReference type="Proteomes" id="UP001147653">
    <property type="component" value="Unassembled WGS sequence"/>
</dbReference>
<organism evidence="2 3">
    <name type="scientific">Solirubrobacter phytolaccae</name>
    <dbReference type="NCBI Taxonomy" id="1404360"/>
    <lineage>
        <taxon>Bacteria</taxon>
        <taxon>Bacillati</taxon>
        <taxon>Actinomycetota</taxon>
        <taxon>Thermoleophilia</taxon>
        <taxon>Solirubrobacterales</taxon>
        <taxon>Solirubrobacteraceae</taxon>
        <taxon>Solirubrobacter</taxon>
    </lineage>
</organism>
<sequence length="297" mass="31524">MTEVRVETITLRDGRELACGDAGPRDGRPVLYIHGALGTPLDCGDLTDALDQLGIRLLMPQRPGFGASTAQPGRTVLDFVDDLEQLTDALRLDRFAVAGVSAGGPYAVACAYRLAERLTAAAVVSSLSPLCAPVDVPGLPRRVRLPLRALATAPGPAARLGDRAVALVQRHPVLLRRAMALGAPPVDRTYVDTTLRGAHASFLAAVQGGVSGLVEDHLVTSRPWGFALEEVRGEVHVWHGMADALVPADHALHLVASLPRCRAWFDPAEGHFFFRRRAHDILAVLCGESLPATSGSG</sequence>
<dbReference type="SUPFAM" id="SSF53474">
    <property type="entry name" value="alpha/beta-Hydrolases"/>
    <property type="match status" value="1"/>
</dbReference>
<dbReference type="Gene3D" id="3.40.50.1820">
    <property type="entry name" value="alpha/beta hydrolase"/>
    <property type="match status" value="1"/>
</dbReference>
<reference evidence="2" key="1">
    <citation type="submission" date="2022-10" db="EMBL/GenBank/DDBJ databases">
        <title>The WGS of Solirubrobacter phytolaccae KCTC 29190.</title>
        <authorList>
            <person name="Jiang Z."/>
        </authorList>
    </citation>
    <scope>NUCLEOTIDE SEQUENCE</scope>
    <source>
        <strain evidence="2">KCTC 29190</strain>
    </source>
</reference>
<dbReference type="EMBL" id="JAPDDP010000044">
    <property type="protein sequence ID" value="MDA0182957.1"/>
    <property type="molecule type" value="Genomic_DNA"/>
</dbReference>
<gene>
    <name evidence="2" type="ORF">OJ997_21780</name>
</gene>
<evidence type="ECO:0000313" key="3">
    <source>
        <dbReference type="Proteomes" id="UP001147653"/>
    </source>
</evidence>